<dbReference type="AlphaFoldDB" id="A0A3Q7FLL8"/>
<reference evidence="1" key="1">
    <citation type="journal article" date="2012" name="Nature">
        <title>The tomato genome sequence provides insights into fleshy fruit evolution.</title>
        <authorList>
            <consortium name="Tomato Genome Consortium"/>
        </authorList>
    </citation>
    <scope>NUCLEOTIDE SEQUENCE [LARGE SCALE GENOMIC DNA]</scope>
    <source>
        <strain evidence="1">cv. Heinz 1706</strain>
    </source>
</reference>
<organism evidence="1">
    <name type="scientific">Solanum lycopersicum</name>
    <name type="common">Tomato</name>
    <name type="synonym">Lycopersicon esculentum</name>
    <dbReference type="NCBI Taxonomy" id="4081"/>
    <lineage>
        <taxon>Eukaryota</taxon>
        <taxon>Viridiplantae</taxon>
        <taxon>Streptophyta</taxon>
        <taxon>Embryophyta</taxon>
        <taxon>Tracheophyta</taxon>
        <taxon>Spermatophyta</taxon>
        <taxon>Magnoliopsida</taxon>
        <taxon>eudicotyledons</taxon>
        <taxon>Gunneridae</taxon>
        <taxon>Pentapetalae</taxon>
        <taxon>asterids</taxon>
        <taxon>lamiids</taxon>
        <taxon>Solanales</taxon>
        <taxon>Solanaceae</taxon>
        <taxon>Solanoideae</taxon>
        <taxon>Solaneae</taxon>
        <taxon>Solanum</taxon>
        <taxon>Solanum subgen. Lycopersicon</taxon>
    </lineage>
</organism>
<evidence type="ECO:0000313" key="1">
    <source>
        <dbReference type="EnsemblPlants" id="Solyc03g071507.1.1"/>
    </source>
</evidence>
<dbReference type="Gramene" id="Solyc03g071507.1.1">
    <property type="protein sequence ID" value="Solyc03g071507.1.1"/>
    <property type="gene ID" value="Solyc03g071507.1"/>
</dbReference>
<evidence type="ECO:0000313" key="2">
    <source>
        <dbReference type="Proteomes" id="UP000004994"/>
    </source>
</evidence>
<dbReference type="InParanoid" id="A0A3Q7FLL8"/>
<keyword evidence="2" id="KW-1185">Reference proteome</keyword>
<accession>A0A3Q7FLL8</accession>
<reference evidence="1" key="2">
    <citation type="submission" date="2019-01" db="UniProtKB">
        <authorList>
            <consortium name="EnsemblPlants"/>
        </authorList>
    </citation>
    <scope>IDENTIFICATION</scope>
    <source>
        <strain evidence="1">cv. Heinz 1706</strain>
    </source>
</reference>
<proteinExistence type="predicted"/>
<name>A0A3Q7FLL8_SOLLC</name>
<protein>
    <submittedName>
        <fullName evidence="1">Uncharacterized protein</fullName>
    </submittedName>
</protein>
<sequence length="95" mass="11532">MKEHGMNHWIYYQDNERDGQFGRQLTLSLEEEPDDAKETNNHPFKSFGSTFQNWWKEYISSCKTINVQVYAKFLRDRFKYKLLIEKVRQPLIINV</sequence>
<dbReference type="Proteomes" id="UP000004994">
    <property type="component" value="Chromosome 3"/>
</dbReference>
<dbReference type="EnsemblPlants" id="Solyc03g071507.1.1">
    <property type="protein sequence ID" value="Solyc03g071507.1.1"/>
    <property type="gene ID" value="Solyc03g071507.1"/>
</dbReference>